<organism evidence="9 10">
    <name type="scientific">Gimesia aquarii</name>
    <dbReference type="NCBI Taxonomy" id="2527964"/>
    <lineage>
        <taxon>Bacteria</taxon>
        <taxon>Pseudomonadati</taxon>
        <taxon>Planctomycetota</taxon>
        <taxon>Planctomycetia</taxon>
        <taxon>Planctomycetales</taxon>
        <taxon>Planctomycetaceae</taxon>
        <taxon>Gimesia</taxon>
    </lineage>
</organism>
<dbReference type="RefSeq" id="WP_197992904.1">
    <property type="nucleotide sequence ID" value="NZ_CP037422.1"/>
</dbReference>
<gene>
    <name evidence="9" type="primary">neuA_2</name>
    <name evidence="9" type="ORF">V202x_32300</name>
</gene>
<evidence type="ECO:0000313" key="9">
    <source>
        <dbReference type="EMBL" id="QDU09833.1"/>
    </source>
</evidence>
<evidence type="ECO:0000313" key="10">
    <source>
        <dbReference type="Proteomes" id="UP000318384"/>
    </source>
</evidence>
<proteinExistence type="predicted"/>
<accession>A0A517WX43</accession>
<dbReference type="Proteomes" id="UP000318384">
    <property type="component" value="Chromosome"/>
</dbReference>
<dbReference type="GO" id="GO:0016020">
    <property type="term" value="C:membrane"/>
    <property type="evidence" value="ECO:0007669"/>
    <property type="project" value="UniProtKB-SubCell"/>
</dbReference>
<keyword evidence="5" id="KW-0812">Transmembrane</keyword>
<evidence type="ECO:0000256" key="1">
    <source>
        <dbReference type="ARBA" id="ARBA00004167"/>
    </source>
</evidence>
<evidence type="ECO:0000256" key="6">
    <source>
        <dbReference type="ARBA" id="ARBA00022989"/>
    </source>
</evidence>
<keyword evidence="9" id="KW-0548">Nucleotidyltransferase</keyword>
<dbReference type="EMBL" id="CP037422">
    <property type="protein sequence ID" value="QDU09833.1"/>
    <property type="molecule type" value="Genomic_DNA"/>
</dbReference>
<dbReference type="InterPro" id="IPR038578">
    <property type="entry name" value="GT29-like_sf"/>
</dbReference>
<dbReference type="Pfam" id="PF02348">
    <property type="entry name" value="CTP_transf_3"/>
    <property type="match status" value="1"/>
</dbReference>
<evidence type="ECO:0000256" key="2">
    <source>
        <dbReference type="ARBA" id="ARBA00004308"/>
    </source>
</evidence>
<keyword evidence="10" id="KW-1185">Reference proteome</keyword>
<keyword evidence="6" id="KW-1133">Transmembrane helix</keyword>
<evidence type="ECO:0000256" key="4">
    <source>
        <dbReference type="ARBA" id="ARBA00022679"/>
    </source>
</evidence>
<comment type="subcellular location">
    <subcellularLocation>
        <location evidence="2">Endomembrane system</location>
    </subcellularLocation>
    <subcellularLocation>
        <location evidence="1">Membrane</location>
        <topology evidence="1">Single-pass membrane protein</topology>
    </subcellularLocation>
</comment>
<keyword evidence="7" id="KW-0472">Membrane</keyword>
<protein>
    <submittedName>
        <fullName evidence="9">CMP-N,N'-diacetyllegionaminic acid synthase</fullName>
        <ecNumber evidence="9">2.7.7.82</ecNumber>
    </submittedName>
</protein>
<dbReference type="AlphaFoldDB" id="A0A517WX43"/>
<name>A0A517WX43_9PLAN</name>
<evidence type="ECO:0000256" key="5">
    <source>
        <dbReference type="ARBA" id="ARBA00022692"/>
    </source>
</evidence>
<dbReference type="SUPFAM" id="SSF53448">
    <property type="entry name" value="Nucleotide-diphospho-sugar transferases"/>
    <property type="match status" value="1"/>
</dbReference>
<reference evidence="9 10" key="1">
    <citation type="submission" date="2019-03" db="EMBL/GenBank/DDBJ databases">
        <title>Deep-cultivation of Planctomycetes and their phenomic and genomic characterization uncovers novel biology.</title>
        <authorList>
            <person name="Wiegand S."/>
            <person name="Jogler M."/>
            <person name="Boedeker C."/>
            <person name="Pinto D."/>
            <person name="Vollmers J."/>
            <person name="Rivas-Marin E."/>
            <person name="Kohn T."/>
            <person name="Peeters S.H."/>
            <person name="Heuer A."/>
            <person name="Rast P."/>
            <person name="Oberbeckmann S."/>
            <person name="Bunk B."/>
            <person name="Jeske O."/>
            <person name="Meyerdierks A."/>
            <person name="Storesund J.E."/>
            <person name="Kallscheuer N."/>
            <person name="Luecker S."/>
            <person name="Lage O.M."/>
            <person name="Pohl T."/>
            <person name="Merkel B.J."/>
            <person name="Hornburger P."/>
            <person name="Mueller R.-W."/>
            <person name="Bruemmer F."/>
            <person name="Labrenz M."/>
            <person name="Spormann A.M."/>
            <person name="Op den Camp H."/>
            <person name="Overmann J."/>
            <person name="Amann R."/>
            <person name="Jetten M.S.M."/>
            <person name="Mascher T."/>
            <person name="Medema M.H."/>
            <person name="Devos D.P."/>
            <person name="Kaster A.-K."/>
            <person name="Ovreas L."/>
            <person name="Rohde M."/>
            <person name="Galperin M.Y."/>
            <person name="Jogler C."/>
        </authorList>
    </citation>
    <scope>NUCLEOTIDE SEQUENCE [LARGE SCALE GENOMIC DNA]</scope>
    <source>
        <strain evidence="9 10">V202</strain>
    </source>
</reference>
<evidence type="ECO:0000256" key="8">
    <source>
        <dbReference type="ARBA" id="ARBA00023180"/>
    </source>
</evidence>
<keyword evidence="8" id="KW-0325">Glycoprotein</keyword>
<dbReference type="InterPro" id="IPR029044">
    <property type="entry name" value="Nucleotide-diphossugar_trans"/>
</dbReference>
<dbReference type="Gene3D" id="3.90.550.10">
    <property type="entry name" value="Spore Coat Polysaccharide Biosynthesis Protein SpsA, Chain A"/>
    <property type="match status" value="1"/>
</dbReference>
<keyword evidence="3" id="KW-0328">Glycosyltransferase</keyword>
<dbReference type="Pfam" id="PF00777">
    <property type="entry name" value="Glyco_transf_29"/>
    <property type="match status" value="2"/>
</dbReference>
<dbReference type="InterPro" id="IPR001675">
    <property type="entry name" value="Glyco_trans_29"/>
</dbReference>
<sequence>MDSISVIIPARGGSMRIPGKNMIDWRGKPLILWSIEYAQQEGFQPIVITDCSEIAAYSCQCGAAVLDEPTELTAPEVKIISVAQWAAEKLQTHLILLQCTSPIRRPGLIKEAVEKLKRSDSVYAGARLPSEFMVDKTGNIFNRAMSVDGTPPFSQELKDDPQWLLTGALFAMRYPQMMDQSDCLFGDVDVLEVDWKDTVDIDWPEDIERPSVVVVGNASNLKDRKIGWLIDDHDVVVRSNFYRTEGFEESAGSRTTHWSIVCVRGAIDILDESGPKDCSAYTEVWPRYSGDESLYEETCKRLHNIKSTQKICGHYILKNFGRYNTDRQRVECLTTGVVTIANAVDRWGPPVHVAGFGSADKFVSGYYYDKDQVFKKYHDYETERLLLNEWEAEGYIRRIDQ</sequence>
<keyword evidence="4 9" id="KW-0808">Transferase</keyword>
<evidence type="ECO:0000256" key="3">
    <source>
        <dbReference type="ARBA" id="ARBA00022676"/>
    </source>
</evidence>
<evidence type="ECO:0000256" key="7">
    <source>
        <dbReference type="ARBA" id="ARBA00023136"/>
    </source>
</evidence>
<dbReference type="Gene3D" id="3.90.1480.20">
    <property type="entry name" value="Glycosyl transferase family 29"/>
    <property type="match status" value="1"/>
</dbReference>
<dbReference type="PANTHER" id="PTHR21485">
    <property type="entry name" value="HAD SUPERFAMILY MEMBERS CMAS AND KDSC"/>
    <property type="match status" value="1"/>
</dbReference>
<dbReference type="GO" id="GO:0012505">
    <property type="term" value="C:endomembrane system"/>
    <property type="evidence" value="ECO:0007669"/>
    <property type="project" value="UniProtKB-SubCell"/>
</dbReference>
<dbReference type="EC" id="2.7.7.82" evidence="9"/>
<dbReference type="InterPro" id="IPR003329">
    <property type="entry name" value="Cytidylyl_trans"/>
</dbReference>
<dbReference type="PANTHER" id="PTHR21485:SF3">
    <property type="entry name" value="N-ACYLNEURAMINATE CYTIDYLYLTRANSFERASE"/>
    <property type="match status" value="1"/>
</dbReference>
<dbReference type="GO" id="GO:0008373">
    <property type="term" value="F:sialyltransferase activity"/>
    <property type="evidence" value="ECO:0007669"/>
    <property type="project" value="InterPro"/>
</dbReference>
<dbReference type="GO" id="GO:0008781">
    <property type="term" value="F:N-acylneuraminate cytidylyltransferase activity"/>
    <property type="evidence" value="ECO:0007669"/>
    <property type="project" value="TreeGrafter"/>
</dbReference>
<dbReference type="InterPro" id="IPR050793">
    <property type="entry name" value="CMP-NeuNAc_synthase"/>
</dbReference>